<reference evidence="1 2" key="1">
    <citation type="journal article" date="2015" name="Genome Announc.">
        <title>Expanding the biotechnology potential of lactobacilli through comparative genomics of 213 strains and associated genera.</title>
        <authorList>
            <person name="Sun Z."/>
            <person name="Harris H.M."/>
            <person name="McCann A."/>
            <person name="Guo C."/>
            <person name="Argimon S."/>
            <person name="Zhang W."/>
            <person name="Yang X."/>
            <person name="Jeffery I.B."/>
            <person name="Cooney J.C."/>
            <person name="Kagawa T.F."/>
            <person name="Liu W."/>
            <person name="Song Y."/>
            <person name="Salvetti E."/>
            <person name="Wrobel A."/>
            <person name="Rasinkangas P."/>
            <person name="Parkhill J."/>
            <person name="Rea M.C."/>
            <person name="O'Sullivan O."/>
            <person name="Ritari J."/>
            <person name="Douillard F.P."/>
            <person name="Paul Ross R."/>
            <person name="Yang R."/>
            <person name="Briner A.E."/>
            <person name="Felis G.E."/>
            <person name="de Vos W.M."/>
            <person name="Barrangou R."/>
            <person name="Klaenhammer T.R."/>
            <person name="Caufield P.W."/>
            <person name="Cui Y."/>
            <person name="Zhang H."/>
            <person name="O'Toole P.W."/>
        </authorList>
    </citation>
    <scope>NUCLEOTIDE SEQUENCE [LARGE SCALE GENOMIC DNA]</scope>
    <source>
        <strain evidence="1 2">DSM 18630</strain>
    </source>
</reference>
<evidence type="ECO:0000313" key="2">
    <source>
        <dbReference type="Proteomes" id="UP000051451"/>
    </source>
</evidence>
<name>A0A0R1VMP8_9LACO</name>
<dbReference type="Proteomes" id="UP000051451">
    <property type="component" value="Unassembled WGS sequence"/>
</dbReference>
<proteinExistence type="predicted"/>
<dbReference type="AlphaFoldDB" id="A0A0R1VMP8"/>
<dbReference type="EMBL" id="AZGB01000009">
    <property type="protein sequence ID" value="KRM06993.1"/>
    <property type="molecule type" value="Genomic_DNA"/>
</dbReference>
<dbReference type="PATRIC" id="fig|1423750.3.peg.312"/>
<protein>
    <submittedName>
        <fullName evidence="1">Uncharacterized protein</fullName>
    </submittedName>
</protein>
<accession>A0A0R1VMP8</accession>
<sequence length="100" mass="11736">MTEMKRIKKGNHLVNVKDVHGILHEKAVITEIYKSTVVILDCDTKTKWIVHKKTIGVKPDKQPNWLKSKNHFDLEASQKRGSMPHFDEMNQSVFKKKVYY</sequence>
<organism evidence="1 2">
    <name type="scientific">Liquorilactobacillus ghanensis DSM 18630</name>
    <dbReference type="NCBI Taxonomy" id="1423750"/>
    <lineage>
        <taxon>Bacteria</taxon>
        <taxon>Bacillati</taxon>
        <taxon>Bacillota</taxon>
        <taxon>Bacilli</taxon>
        <taxon>Lactobacillales</taxon>
        <taxon>Lactobacillaceae</taxon>
        <taxon>Liquorilactobacillus</taxon>
    </lineage>
</organism>
<evidence type="ECO:0000313" key="1">
    <source>
        <dbReference type="EMBL" id="KRM06993.1"/>
    </source>
</evidence>
<comment type="caution">
    <text evidence="1">The sequence shown here is derived from an EMBL/GenBank/DDBJ whole genome shotgun (WGS) entry which is preliminary data.</text>
</comment>
<keyword evidence="2" id="KW-1185">Reference proteome</keyword>
<gene>
    <name evidence="1" type="ORF">FC89_GL000302</name>
</gene>
<dbReference type="STRING" id="1423750.FC89_GL000302"/>